<reference evidence="1 2" key="1">
    <citation type="submission" date="2020-08" db="EMBL/GenBank/DDBJ databases">
        <title>Genomic Encyclopedia of Type Strains, Phase IV (KMG-IV): sequencing the most valuable type-strain genomes for metagenomic binning, comparative biology and taxonomic classification.</title>
        <authorList>
            <person name="Goeker M."/>
        </authorList>
    </citation>
    <scope>NUCLEOTIDE SEQUENCE [LARGE SCALE GENOMIC DNA]</scope>
    <source>
        <strain evidence="1 2">DSM 105137</strain>
    </source>
</reference>
<keyword evidence="2" id="KW-1185">Reference proteome</keyword>
<dbReference type="AlphaFoldDB" id="A0A840E5M3"/>
<organism evidence="1 2">
    <name type="scientific">Neolewinella aquimaris</name>
    <dbReference type="NCBI Taxonomy" id="1835722"/>
    <lineage>
        <taxon>Bacteria</taxon>
        <taxon>Pseudomonadati</taxon>
        <taxon>Bacteroidota</taxon>
        <taxon>Saprospiria</taxon>
        <taxon>Saprospirales</taxon>
        <taxon>Lewinellaceae</taxon>
        <taxon>Neolewinella</taxon>
    </lineage>
</organism>
<proteinExistence type="predicted"/>
<protein>
    <recommendedName>
        <fullName evidence="3">HTH domain-containing protein</fullName>
    </recommendedName>
</protein>
<evidence type="ECO:0000313" key="2">
    <source>
        <dbReference type="Proteomes" id="UP000576209"/>
    </source>
</evidence>
<dbReference type="EMBL" id="JACIFF010000002">
    <property type="protein sequence ID" value="MBB4078467.1"/>
    <property type="molecule type" value="Genomic_DNA"/>
</dbReference>
<evidence type="ECO:0008006" key="3">
    <source>
        <dbReference type="Google" id="ProtNLM"/>
    </source>
</evidence>
<gene>
    <name evidence="1" type="ORF">GGR28_001080</name>
</gene>
<comment type="caution">
    <text evidence="1">The sequence shown here is derived from an EMBL/GenBank/DDBJ whole genome shotgun (WGS) entry which is preliminary data.</text>
</comment>
<dbReference type="Proteomes" id="UP000576209">
    <property type="component" value="Unassembled WGS sequence"/>
</dbReference>
<name>A0A840E5M3_9BACT</name>
<dbReference type="RefSeq" id="WP_183494718.1">
    <property type="nucleotide sequence ID" value="NZ_JACIFF010000002.1"/>
</dbReference>
<evidence type="ECO:0000313" key="1">
    <source>
        <dbReference type="EMBL" id="MBB4078467.1"/>
    </source>
</evidence>
<accession>A0A840E5M3</accession>
<sequence>MSLSKHLDRLHKMHRLIKFQRTGTPEEFAVRLGISRSMLYRLIGELKAMDAPIYFCVRRQSYTYSESVELQLGFKRTNPAVLRDAAGGATCIPLMGKAASIHRS</sequence>